<dbReference type="Proteomes" id="UP000284379">
    <property type="component" value="Unassembled WGS sequence"/>
</dbReference>
<dbReference type="Pfam" id="PF10771">
    <property type="entry name" value="DUF2582"/>
    <property type="match status" value="1"/>
</dbReference>
<evidence type="ECO:0008006" key="3">
    <source>
        <dbReference type="Google" id="ProtNLM"/>
    </source>
</evidence>
<dbReference type="AlphaFoldDB" id="A0A413VY69"/>
<dbReference type="InterPro" id="IPR036388">
    <property type="entry name" value="WH-like_DNA-bd_sf"/>
</dbReference>
<evidence type="ECO:0000313" key="1">
    <source>
        <dbReference type="EMBL" id="RHB38524.1"/>
    </source>
</evidence>
<dbReference type="EMBL" id="QSGO01000001">
    <property type="protein sequence ID" value="RHB38524.1"/>
    <property type="molecule type" value="Genomic_DNA"/>
</dbReference>
<gene>
    <name evidence="1" type="ORF">DW888_01555</name>
</gene>
<dbReference type="InterPro" id="IPR019707">
    <property type="entry name" value="DUF2582"/>
</dbReference>
<accession>A0A413VY69</accession>
<sequence>MEKARIGENSSKVWRVLNEMKKISVHELCTITNLAIEDVMLAIGWLARENCIFIEKREDTIYISNGSEYYFCFG</sequence>
<reference evidence="1 2" key="1">
    <citation type="submission" date="2018-08" db="EMBL/GenBank/DDBJ databases">
        <title>A genome reference for cultivated species of the human gut microbiota.</title>
        <authorList>
            <person name="Zou Y."/>
            <person name="Xue W."/>
            <person name="Luo G."/>
        </authorList>
    </citation>
    <scope>NUCLEOTIDE SEQUENCE [LARGE SCALE GENOMIC DNA]</scope>
    <source>
        <strain evidence="1 2">AM40-30BH</strain>
    </source>
</reference>
<protein>
    <recommendedName>
        <fullName evidence="3">Winged helix-turn-helix domain-containing protein</fullName>
    </recommendedName>
</protein>
<comment type="caution">
    <text evidence="1">The sequence shown here is derived from an EMBL/GenBank/DDBJ whole genome shotgun (WGS) entry which is preliminary data.</text>
</comment>
<dbReference type="Gene3D" id="1.10.10.10">
    <property type="entry name" value="Winged helix-like DNA-binding domain superfamily/Winged helix DNA-binding domain"/>
    <property type="match status" value="1"/>
</dbReference>
<evidence type="ECO:0000313" key="2">
    <source>
        <dbReference type="Proteomes" id="UP000284379"/>
    </source>
</evidence>
<dbReference type="RefSeq" id="WP_002561336.1">
    <property type="nucleotide sequence ID" value="NZ_CABJFV010000001.1"/>
</dbReference>
<organism evidence="1 2">
    <name type="scientific">Bacteroides nordii</name>
    <dbReference type="NCBI Taxonomy" id="291645"/>
    <lineage>
        <taxon>Bacteria</taxon>
        <taxon>Pseudomonadati</taxon>
        <taxon>Bacteroidota</taxon>
        <taxon>Bacteroidia</taxon>
        <taxon>Bacteroidales</taxon>
        <taxon>Bacteroidaceae</taxon>
        <taxon>Bacteroides</taxon>
    </lineage>
</organism>
<dbReference type="GeneID" id="69502977"/>
<name>A0A413VY69_9BACE</name>
<proteinExistence type="predicted"/>